<gene>
    <name evidence="2" type="ORF">BD310DRAFT_924206</name>
</gene>
<dbReference type="AlphaFoldDB" id="A0A4Q9PYD3"/>
<evidence type="ECO:0000256" key="1">
    <source>
        <dbReference type="SAM" id="MobiDB-lite"/>
    </source>
</evidence>
<accession>A0A4Q9PYD3</accession>
<dbReference type="EMBL" id="ML145110">
    <property type="protein sequence ID" value="TBU59792.1"/>
    <property type="molecule type" value="Genomic_DNA"/>
</dbReference>
<keyword evidence="3" id="KW-1185">Reference proteome</keyword>
<sequence length="193" mass="21283">MTTKFYPITQPDFAQRCGGFTVTKQDPTPLAVNVTKQPPTTARDERIVPPAEADFIESVLLDTDTRLNLFFSDLDQTLLPLTRTVYKQAVDCGLLHATRDVFGRVVELEHSRPAGDVPLLNGALDEEISKIIGSFPCGDIYIDSRVDWKILNSDGLNLAERGESVATPRPIRPGSEDVPVNVQSTGQALSHHW</sequence>
<reference evidence="2 3" key="1">
    <citation type="submission" date="2019-01" db="EMBL/GenBank/DDBJ databases">
        <title>Draft genome sequences of three monokaryotic isolates of the white-rot basidiomycete fungus Dichomitus squalens.</title>
        <authorList>
            <consortium name="DOE Joint Genome Institute"/>
            <person name="Lopez S.C."/>
            <person name="Andreopoulos B."/>
            <person name="Pangilinan J."/>
            <person name="Lipzen A."/>
            <person name="Riley R."/>
            <person name="Ahrendt S."/>
            <person name="Ng V."/>
            <person name="Barry K."/>
            <person name="Daum C."/>
            <person name="Grigoriev I.V."/>
            <person name="Hilden K.S."/>
            <person name="Makela M.R."/>
            <person name="de Vries R.P."/>
        </authorList>
    </citation>
    <scope>NUCLEOTIDE SEQUENCE [LARGE SCALE GENOMIC DNA]</scope>
    <source>
        <strain evidence="2 3">CBS 464.89</strain>
    </source>
</reference>
<protein>
    <submittedName>
        <fullName evidence="2">Uncharacterized protein</fullName>
    </submittedName>
</protein>
<feature type="compositionally biased region" description="Polar residues" evidence="1">
    <location>
        <begin position="181"/>
        <end position="193"/>
    </location>
</feature>
<proteinExistence type="predicted"/>
<evidence type="ECO:0000313" key="3">
    <source>
        <dbReference type="Proteomes" id="UP000292082"/>
    </source>
</evidence>
<evidence type="ECO:0000313" key="2">
    <source>
        <dbReference type="EMBL" id="TBU59792.1"/>
    </source>
</evidence>
<name>A0A4Q9PYD3_9APHY</name>
<dbReference type="Proteomes" id="UP000292082">
    <property type="component" value="Unassembled WGS sequence"/>
</dbReference>
<organism evidence="2 3">
    <name type="scientific">Dichomitus squalens</name>
    <dbReference type="NCBI Taxonomy" id="114155"/>
    <lineage>
        <taxon>Eukaryota</taxon>
        <taxon>Fungi</taxon>
        <taxon>Dikarya</taxon>
        <taxon>Basidiomycota</taxon>
        <taxon>Agaricomycotina</taxon>
        <taxon>Agaricomycetes</taxon>
        <taxon>Polyporales</taxon>
        <taxon>Polyporaceae</taxon>
        <taxon>Dichomitus</taxon>
    </lineage>
</organism>
<feature type="region of interest" description="Disordered" evidence="1">
    <location>
        <begin position="163"/>
        <end position="193"/>
    </location>
</feature>